<dbReference type="AlphaFoldDB" id="A0A137P647"/>
<dbReference type="Proteomes" id="UP000070444">
    <property type="component" value="Unassembled WGS sequence"/>
</dbReference>
<evidence type="ECO:0000256" key="1">
    <source>
        <dbReference type="SAM" id="Phobius"/>
    </source>
</evidence>
<keyword evidence="1" id="KW-0812">Transmembrane</keyword>
<gene>
    <name evidence="2" type="ORF">CONCODRAFT_78841</name>
</gene>
<sequence length="72" mass="8361">MFDFTVMLYVAMVTIVPFFFLILKFCYKACNNPDTQSSSLTTSQVQAQQEDFLPHYVPARVNTNELPPPYYQ</sequence>
<accession>A0A137P647</accession>
<keyword evidence="3" id="KW-1185">Reference proteome</keyword>
<reference evidence="2 3" key="1">
    <citation type="journal article" date="2015" name="Genome Biol. Evol.">
        <title>Phylogenomic analyses indicate that early fungi evolved digesting cell walls of algal ancestors of land plants.</title>
        <authorList>
            <person name="Chang Y."/>
            <person name="Wang S."/>
            <person name="Sekimoto S."/>
            <person name="Aerts A.L."/>
            <person name="Choi C."/>
            <person name="Clum A."/>
            <person name="LaButti K.M."/>
            <person name="Lindquist E.A."/>
            <person name="Yee Ngan C."/>
            <person name="Ohm R.A."/>
            <person name="Salamov A.A."/>
            <person name="Grigoriev I.V."/>
            <person name="Spatafora J.W."/>
            <person name="Berbee M.L."/>
        </authorList>
    </citation>
    <scope>NUCLEOTIDE SEQUENCE [LARGE SCALE GENOMIC DNA]</scope>
    <source>
        <strain evidence="2 3">NRRL 28638</strain>
    </source>
</reference>
<organism evidence="2 3">
    <name type="scientific">Conidiobolus coronatus (strain ATCC 28846 / CBS 209.66 / NRRL 28638)</name>
    <name type="common">Delacroixia coronata</name>
    <dbReference type="NCBI Taxonomy" id="796925"/>
    <lineage>
        <taxon>Eukaryota</taxon>
        <taxon>Fungi</taxon>
        <taxon>Fungi incertae sedis</taxon>
        <taxon>Zoopagomycota</taxon>
        <taxon>Entomophthoromycotina</taxon>
        <taxon>Entomophthoromycetes</taxon>
        <taxon>Entomophthorales</taxon>
        <taxon>Ancylistaceae</taxon>
        <taxon>Conidiobolus</taxon>
    </lineage>
</organism>
<dbReference type="EMBL" id="KQ964501">
    <property type="protein sequence ID" value="KXN70477.1"/>
    <property type="molecule type" value="Genomic_DNA"/>
</dbReference>
<evidence type="ECO:0000313" key="3">
    <source>
        <dbReference type="Proteomes" id="UP000070444"/>
    </source>
</evidence>
<feature type="transmembrane region" description="Helical" evidence="1">
    <location>
        <begin position="6"/>
        <end position="27"/>
    </location>
</feature>
<name>A0A137P647_CONC2</name>
<keyword evidence="1" id="KW-1133">Transmembrane helix</keyword>
<keyword evidence="1" id="KW-0472">Membrane</keyword>
<proteinExistence type="predicted"/>
<evidence type="ECO:0000313" key="2">
    <source>
        <dbReference type="EMBL" id="KXN70477.1"/>
    </source>
</evidence>
<protein>
    <submittedName>
        <fullName evidence="2">Uncharacterized protein</fullName>
    </submittedName>
</protein>